<dbReference type="EMBL" id="CP045121">
    <property type="protein sequence ID" value="QIN78901.1"/>
    <property type="molecule type" value="Genomic_DNA"/>
</dbReference>
<dbReference type="RefSeq" id="WP_166396567.1">
    <property type="nucleotide sequence ID" value="NZ_CP045121.1"/>
</dbReference>
<feature type="region of interest" description="Disordered" evidence="1">
    <location>
        <begin position="1"/>
        <end position="29"/>
    </location>
</feature>
<keyword evidence="3" id="KW-1185">Reference proteome</keyword>
<dbReference type="Proteomes" id="UP000502706">
    <property type="component" value="Chromosome"/>
</dbReference>
<dbReference type="AlphaFoldDB" id="A0A6G8PXF0"/>
<dbReference type="KEGG" id="rmar:GBA65_10625"/>
<protein>
    <recommendedName>
        <fullName evidence="4">DUF4367 domain-containing protein</fullName>
    </recommendedName>
</protein>
<gene>
    <name evidence="2" type="ORF">GBA65_10625</name>
</gene>
<proteinExistence type="predicted"/>
<evidence type="ECO:0000313" key="2">
    <source>
        <dbReference type="EMBL" id="QIN78901.1"/>
    </source>
</evidence>
<organism evidence="2 3">
    <name type="scientific">Rubrobacter marinus</name>
    <dbReference type="NCBI Taxonomy" id="2653852"/>
    <lineage>
        <taxon>Bacteria</taxon>
        <taxon>Bacillati</taxon>
        <taxon>Actinomycetota</taxon>
        <taxon>Rubrobacteria</taxon>
        <taxon>Rubrobacterales</taxon>
        <taxon>Rubrobacteraceae</taxon>
        <taxon>Rubrobacter</taxon>
    </lineage>
</organism>
<reference evidence="2 3" key="1">
    <citation type="submission" date="2019-10" db="EMBL/GenBank/DDBJ databases">
        <title>Rubrobacter sp nov SCSIO 52915 isolated from a deep-sea sediment in the South China Sea.</title>
        <authorList>
            <person name="Chen R.W."/>
        </authorList>
    </citation>
    <scope>NUCLEOTIDE SEQUENCE [LARGE SCALE GENOMIC DNA]</scope>
    <source>
        <strain evidence="2 3">SCSIO 52915</strain>
    </source>
</reference>
<name>A0A6G8PXF0_9ACTN</name>
<evidence type="ECO:0000313" key="3">
    <source>
        <dbReference type="Proteomes" id="UP000502706"/>
    </source>
</evidence>
<evidence type="ECO:0000256" key="1">
    <source>
        <dbReference type="SAM" id="MobiDB-lite"/>
    </source>
</evidence>
<accession>A0A6G8PXF0</accession>
<sequence>MTEARDEVGRLLLPESPELTGEPRALYDAGSPRRAGVVLVFGPGPDLRPLGDTDAGLLLVEVPGSLASAYPGVATASRPSSEEVDVGGRRGYWFPDGRKLRPQPGEAERLPGGALLWEQGEATLLLRAGIPREEAVRIAETVR</sequence>
<evidence type="ECO:0008006" key="4">
    <source>
        <dbReference type="Google" id="ProtNLM"/>
    </source>
</evidence>